<comment type="caution">
    <text evidence="2">The sequence shown here is derived from an EMBL/GenBank/DDBJ whole genome shotgun (WGS) entry which is preliminary data.</text>
</comment>
<dbReference type="Proteomes" id="UP000298061">
    <property type="component" value="Unassembled WGS sequence"/>
</dbReference>
<sequence>MKTKVMSPPPPGDESDDNVQLGSPVPADSDEGEAIVSDHDSEHIPTSDSDDEEPRSLDKLFIDEEFDFDTAQHHREIVLEYFKKRDSIGIDAARVMSVHSHEPMDEWDQPEVPLEATLSSPHPKPPQSKFRSTVSQAYNTTLPSATPSTSLGGSVLPGASSTLQSAMRVGKLEGDKLVGGEEGESGEEDDDDVKEFMAALRKGEVTNAGAEQNAETLVAALMKAYTAPEKGEEAAKEALEDQSKVEAASQTQAKAPAPVPTLSKASKFKLNRFPATAPRSPSDLSDSDPTPISNSARSSPKLPTSNTQATIEIFTLIIPGRTWHEMSPLPVEKVLQFYPRLNQRRISRVIREAVGDDELEVVAEAVRVRILAILELSAHRRQIHRSLDDPSSLLLQGMTGTDCDGRRTAFFAAGAGGGQGARVAGFLTTGAGFG</sequence>
<organism evidence="2 3">
    <name type="scientific">Hericium alpestre</name>
    <dbReference type="NCBI Taxonomy" id="135208"/>
    <lineage>
        <taxon>Eukaryota</taxon>
        <taxon>Fungi</taxon>
        <taxon>Dikarya</taxon>
        <taxon>Basidiomycota</taxon>
        <taxon>Agaricomycotina</taxon>
        <taxon>Agaricomycetes</taxon>
        <taxon>Russulales</taxon>
        <taxon>Hericiaceae</taxon>
        <taxon>Hericium</taxon>
    </lineage>
</organism>
<proteinExistence type="predicted"/>
<feature type="region of interest" description="Disordered" evidence="1">
    <location>
        <begin position="103"/>
        <end position="158"/>
    </location>
</feature>
<feature type="compositionally biased region" description="Polar residues" evidence="1">
    <location>
        <begin position="129"/>
        <end position="139"/>
    </location>
</feature>
<accession>A0A4Y9ZPW1</accession>
<name>A0A4Y9ZPW1_9AGAM</name>
<feature type="region of interest" description="Disordered" evidence="1">
    <location>
        <begin position="1"/>
        <end position="58"/>
    </location>
</feature>
<evidence type="ECO:0000256" key="1">
    <source>
        <dbReference type="SAM" id="MobiDB-lite"/>
    </source>
</evidence>
<dbReference type="EMBL" id="SFCI01001080">
    <property type="protein sequence ID" value="TFY76822.1"/>
    <property type="molecule type" value="Genomic_DNA"/>
</dbReference>
<feature type="compositionally biased region" description="Basic and acidic residues" evidence="1">
    <location>
        <begin position="36"/>
        <end position="45"/>
    </location>
</feature>
<feature type="region of interest" description="Disordered" evidence="1">
    <location>
        <begin position="173"/>
        <end position="192"/>
    </location>
</feature>
<feature type="compositionally biased region" description="Low complexity" evidence="1">
    <location>
        <begin position="280"/>
        <end position="293"/>
    </location>
</feature>
<dbReference type="STRING" id="135208.A0A4Y9ZPW1"/>
<dbReference type="AlphaFoldDB" id="A0A4Y9ZPW1"/>
<feature type="compositionally biased region" description="Low complexity" evidence="1">
    <location>
        <begin position="140"/>
        <end position="151"/>
    </location>
</feature>
<gene>
    <name evidence="2" type="ORF">EWM64_g7192</name>
</gene>
<dbReference type="OrthoDB" id="21413at2759"/>
<feature type="region of interest" description="Disordered" evidence="1">
    <location>
        <begin position="232"/>
        <end position="304"/>
    </location>
</feature>
<protein>
    <submittedName>
        <fullName evidence="2">Uncharacterized protein</fullName>
    </submittedName>
</protein>
<evidence type="ECO:0000313" key="2">
    <source>
        <dbReference type="EMBL" id="TFY76822.1"/>
    </source>
</evidence>
<reference evidence="2 3" key="1">
    <citation type="submission" date="2019-02" db="EMBL/GenBank/DDBJ databases">
        <title>Genome sequencing of the rare red list fungi Hericium alpestre (H. flagellum).</title>
        <authorList>
            <person name="Buettner E."/>
            <person name="Kellner H."/>
        </authorList>
    </citation>
    <scope>NUCLEOTIDE SEQUENCE [LARGE SCALE GENOMIC DNA]</scope>
    <source>
        <strain evidence="2 3">DSM 108284</strain>
    </source>
</reference>
<feature type="compositionally biased region" description="Acidic residues" evidence="1">
    <location>
        <begin position="181"/>
        <end position="192"/>
    </location>
</feature>
<feature type="compositionally biased region" description="Polar residues" evidence="1">
    <location>
        <begin position="294"/>
        <end position="304"/>
    </location>
</feature>
<keyword evidence="3" id="KW-1185">Reference proteome</keyword>
<evidence type="ECO:0000313" key="3">
    <source>
        <dbReference type="Proteomes" id="UP000298061"/>
    </source>
</evidence>
<feature type="compositionally biased region" description="Basic and acidic residues" evidence="1">
    <location>
        <begin position="232"/>
        <end position="244"/>
    </location>
</feature>